<reference evidence="1" key="1">
    <citation type="journal article" date="2014" name="Front. Microbiol.">
        <title>High frequency of phylogenetically diverse reductive dehalogenase-homologous genes in deep subseafloor sedimentary metagenomes.</title>
        <authorList>
            <person name="Kawai M."/>
            <person name="Futagami T."/>
            <person name="Toyoda A."/>
            <person name="Takaki Y."/>
            <person name="Nishi S."/>
            <person name="Hori S."/>
            <person name="Arai W."/>
            <person name="Tsubouchi T."/>
            <person name="Morono Y."/>
            <person name="Uchiyama I."/>
            <person name="Ito T."/>
            <person name="Fujiyama A."/>
            <person name="Inagaki F."/>
            <person name="Takami H."/>
        </authorList>
    </citation>
    <scope>NUCLEOTIDE SEQUENCE</scope>
    <source>
        <strain evidence="1">Expedition CK06-06</strain>
    </source>
</reference>
<feature type="non-terminal residue" evidence="1">
    <location>
        <position position="261"/>
    </location>
</feature>
<organism evidence="1">
    <name type="scientific">marine sediment metagenome</name>
    <dbReference type="NCBI Taxonomy" id="412755"/>
    <lineage>
        <taxon>unclassified sequences</taxon>
        <taxon>metagenomes</taxon>
        <taxon>ecological metagenomes</taxon>
    </lineage>
</organism>
<dbReference type="EMBL" id="BARS01031283">
    <property type="protein sequence ID" value="GAG16436.1"/>
    <property type="molecule type" value="Genomic_DNA"/>
</dbReference>
<dbReference type="AlphaFoldDB" id="X0WUP6"/>
<name>X0WUP6_9ZZZZ</name>
<proteinExistence type="predicted"/>
<protein>
    <recommendedName>
        <fullName evidence="2">Restriction endonuclease</fullName>
    </recommendedName>
</protein>
<feature type="non-terminal residue" evidence="1">
    <location>
        <position position="1"/>
    </location>
</feature>
<accession>X0WUP6</accession>
<evidence type="ECO:0000313" key="1">
    <source>
        <dbReference type="EMBL" id="GAG16436.1"/>
    </source>
</evidence>
<evidence type="ECO:0008006" key="2">
    <source>
        <dbReference type="Google" id="ProtNLM"/>
    </source>
</evidence>
<comment type="caution">
    <text evidence="1">The sequence shown here is derived from an EMBL/GenBank/DDBJ whole genome shotgun (WGS) entry which is preliminary data.</text>
</comment>
<sequence>DFRESVEKLLGFDELDRKFFQLDSIWSKYSRLFGTCAHEKGKKINPPLREAYEYVAALKEEVRYLQNSIHGNLKDIMTAIENCPRGRQEAVDFQKAVCSLFQWLFIDKLRRRDDLKRIPDGSQIKDGVFEVEEWYTTEEEFGYSLQYLYLECKNYKKQKVKSKDLFQLFGYTLFAANTGIFQHIPLCLLISRRNPDTNDLVCAQRWRIYDKFEKRLILFLDDKDLSKMVRNKLKSDNPGEVIKGKIKEIRDDIAQHAGRYI</sequence>
<gene>
    <name evidence="1" type="ORF">S01H1_48703</name>
</gene>